<sequence length="65" mass="7672">MENTTQVVSQQFNVTNLKKLAYRPHRSQRLLRTARSETAYYSIAYRNNHPHIRSTSQTVKYTCDP</sequence>
<dbReference type="Proteomes" id="UP000237662">
    <property type="component" value="Unassembled WGS sequence"/>
</dbReference>
<organism evidence="1 2">
    <name type="scientific">Neolewinella xylanilytica</name>
    <dbReference type="NCBI Taxonomy" id="1514080"/>
    <lineage>
        <taxon>Bacteria</taxon>
        <taxon>Pseudomonadati</taxon>
        <taxon>Bacteroidota</taxon>
        <taxon>Saprospiria</taxon>
        <taxon>Saprospirales</taxon>
        <taxon>Lewinellaceae</taxon>
        <taxon>Neolewinella</taxon>
    </lineage>
</organism>
<name>A0A2S6I3N8_9BACT</name>
<dbReference type="EMBL" id="PTJC01000006">
    <property type="protein sequence ID" value="PPK85802.1"/>
    <property type="molecule type" value="Genomic_DNA"/>
</dbReference>
<evidence type="ECO:0000313" key="2">
    <source>
        <dbReference type="Proteomes" id="UP000237662"/>
    </source>
</evidence>
<comment type="caution">
    <text evidence="1">The sequence shown here is derived from an EMBL/GenBank/DDBJ whole genome shotgun (WGS) entry which is preliminary data.</text>
</comment>
<reference evidence="1 2" key="1">
    <citation type="submission" date="2018-02" db="EMBL/GenBank/DDBJ databases">
        <title>Genomic Encyclopedia of Archaeal and Bacterial Type Strains, Phase II (KMG-II): from individual species to whole genera.</title>
        <authorList>
            <person name="Goeker M."/>
        </authorList>
    </citation>
    <scope>NUCLEOTIDE SEQUENCE [LARGE SCALE GENOMIC DNA]</scope>
    <source>
        <strain evidence="1 2">DSM 29526</strain>
    </source>
</reference>
<keyword evidence="2" id="KW-1185">Reference proteome</keyword>
<dbReference type="AlphaFoldDB" id="A0A2S6I3N8"/>
<evidence type="ECO:0000313" key="1">
    <source>
        <dbReference type="EMBL" id="PPK85802.1"/>
    </source>
</evidence>
<protein>
    <submittedName>
        <fullName evidence="1">Uncharacterized protein</fullName>
    </submittedName>
</protein>
<gene>
    <name evidence="1" type="ORF">CLV84_2709</name>
</gene>
<accession>A0A2S6I3N8</accession>
<proteinExistence type="predicted"/>